<dbReference type="InterPro" id="IPR035892">
    <property type="entry name" value="C2_domain_sf"/>
</dbReference>
<organism evidence="15 16">
    <name type="scientific">Psilocybe cf. subviscida</name>
    <dbReference type="NCBI Taxonomy" id="2480587"/>
    <lineage>
        <taxon>Eukaryota</taxon>
        <taxon>Fungi</taxon>
        <taxon>Dikarya</taxon>
        <taxon>Basidiomycota</taxon>
        <taxon>Agaricomycotina</taxon>
        <taxon>Agaricomycetes</taxon>
        <taxon>Agaricomycetidae</taxon>
        <taxon>Agaricales</taxon>
        <taxon>Agaricineae</taxon>
        <taxon>Strophariaceae</taxon>
        <taxon>Psilocybe</taxon>
    </lineage>
</organism>
<dbReference type="OrthoDB" id="1029639at2759"/>
<evidence type="ECO:0000256" key="7">
    <source>
        <dbReference type="ARBA" id="ARBA00022989"/>
    </source>
</evidence>
<sequence>MSIPLGALGPVVNSQSNGHSNGVNRAEVEAKSAFAEDKGVPTHRFDPDASPQEKAAQAGKGREKLDSVRPKEEESRELQMADTTSAPAIPTIVIEQHEDGSKPTVVASGTDQVAEDVQDEAAKAPGALPTKAAEAIPDWYKVGWRQVSGIDVEPLPEGEERDKAVLDMFLSEQFYGAWYHNAAVIVFAVLASHFITRFGGGFGWLFVLLAFCNTYYSTSMERLRRYARDDIQRELVKTRLASEHESADWINNFLDRFWPIYEPILSATVVASVDQILSTNTPAFLDSLRLSTFTLGNKAPRIDKVRTFPKTEDDVVMMDWGISFTPKDTTDMTERQKKDKVNPKIELSVRVGKGLATAALPILVEDVSLRGLMRIRMKLMSNFPHVQVVDLCFLEKPVLDYVLKPIGGDMFGFDIANVPGLSSFIREMIHGTLGPMMYDPNVFTLNLEQLLSGKPLDAAIGVVQVNINSARGIKGSKIGGGTPDPFVSLSISGRGELAKTSYKNNTYNPTWGETKYLLVHSLQDVLDLNLYDYNDHRKNSLLSTVSFPFSKLLEDATQEGVVSQLLKDGKERGELRYDVNYFPIVEPEAGKEDMINSAVGIVRLVIHQAKELDHSKSLSGDLNPLARVYLNSSKSASFSSPCFKHTNNPVWEAPYEFLCTDKETATVGVKVIDDRDFLKDPVVGYMTMKLTDLLDAKQEAGRDWFPLSGCKTGRIRVSAEWKPLDMAGSLHGLDQYKTPIGVVRLCLDKAVDVKNVEATLGGKSDPYVRVLVQNVIKGRTEVINNNLNPVWEEIVYIPIHSLKDSMLLECMDYQHLTKDRSLGSIELQVSDIAEESPEDARYPFKSKGVKNAEEPLHLNKGQGTKGILHYSAEFIPSLNVKWEPFEALDSDAHRLAQEAHRHRDGGVVSDSDTGSDSDEEDIPHGVVTIASEKRKSVESSVNGSSKAKGYSTSVKSTKSNKTAETGGSKKTQPPDNRILMSHEELLTNQSGIIVVHVISGHISKKARVEVLVDDGYWPCFSTVRARSTQAQWGYVGEGFMKEVDFGRVWLRLNESDENEKDDIIGEWKGDAKAFLQACLNGPQTYTLYDKDERNPSTVTVEARYIPVPVKLEARESVSNQGVLRVDLLDGDEIRGVDRGGKSDPFAVFILNGQKVYKSQTKKKTLRPEWNESFTASIPSRVKADFSVEIFDWNQIEQAKSLGEGTIDVVNLEPFEAKEILVNLVSTKHGEKGVIRLRVVFTPEIIAKERKNTSTFSTAGRAMTVIGGLPGQAGKGVFHGVHGAAHGVHGLFKRDKSGKDDDAEDEALPPSLPTGQASQPVGVSPNLQMAATTFPASTENLNGADNGPGTLRITVLSAKDLAHQDIKPYATIRVGDKEFKTKHTGKTNAPEWNESFTCAASALTPKCFLWIHDHKTLGKDKEIAEGEIDIWRHVKPQGISSAEVFAELRQGGLVRVRLEFDSTMNPNFANGGSGASIHSGDRLQSLSLSPSRFSLRGRRPHDDD</sequence>
<dbReference type="GO" id="GO:0006869">
    <property type="term" value="P:lipid transport"/>
    <property type="evidence" value="ECO:0007669"/>
    <property type="project" value="UniProtKB-KW"/>
</dbReference>
<evidence type="ECO:0000256" key="2">
    <source>
        <dbReference type="ARBA" id="ARBA00022448"/>
    </source>
</evidence>
<feature type="compositionally biased region" description="Polar residues" evidence="11">
    <location>
        <begin position="963"/>
        <end position="974"/>
    </location>
</feature>
<dbReference type="Pfam" id="PF24920">
    <property type="entry name" value="C2_TCB1"/>
    <property type="match status" value="1"/>
</dbReference>
<evidence type="ECO:0000256" key="1">
    <source>
        <dbReference type="ARBA" id="ARBA00004586"/>
    </source>
</evidence>
<keyword evidence="5" id="KW-0677">Repeat</keyword>
<dbReference type="PROSITE" id="PS51847">
    <property type="entry name" value="SMP"/>
    <property type="match status" value="1"/>
</dbReference>
<evidence type="ECO:0000256" key="9">
    <source>
        <dbReference type="ARBA" id="ARBA00023121"/>
    </source>
</evidence>
<feature type="domain" description="C2" evidence="13">
    <location>
        <begin position="439"/>
        <end position="562"/>
    </location>
</feature>
<dbReference type="CDD" id="cd00030">
    <property type="entry name" value="C2"/>
    <property type="match status" value="1"/>
</dbReference>
<feature type="domain" description="C2" evidence="13">
    <location>
        <begin position="1103"/>
        <end position="1221"/>
    </location>
</feature>
<evidence type="ECO:0000256" key="10">
    <source>
        <dbReference type="ARBA" id="ARBA00023136"/>
    </source>
</evidence>
<keyword evidence="16" id="KW-1185">Reference proteome</keyword>
<dbReference type="InterPro" id="IPR037756">
    <property type="entry name" value="C2D_Tricalbin"/>
</dbReference>
<evidence type="ECO:0000256" key="11">
    <source>
        <dbReference type="SAM" id="MobiDB-lite"/>
    </source>
</evidence>
<accession>A0A8H5AWX0</accession>
<feature type="region of interest" description="Disordered" evidence="11">
    <location>
        <begin position="1290"/>
        <end position="1322"/>
    </location>
</feature>
<keyword evidence="3" id="KW-0597">Phosphoprotein</keyword>
<dbReference type="InterPro" id="IPR037761">
    <property type="entry name" value="C2A_Tricalbin"/>
</dbReference>
<keyword evidence="6" id="KW-0256">Endoplasmic reticulum</keyword>
<feature type="region of interest" description="Disordered" evidence="11">
    <location>
        <begin position="897"/>
        <end position="975"/>
    </location>
</feature>
<evidence type="ECO:0000313" key="15">
    <source>
        <dbReference type="EMBL" id="KAF5312420.1"/>
    </source>
</evidence>
<evidence type="ECO:0000256" key="4">
    <source>
        <dbReference type="ARBA" id="ARBA00022692"/>
    </source>
</evidence>
<dbReference type="Pfam" id="PF00168">
    <property type="entry name" value="C2"/>
    <property type="match status" value="5"/>
</dbReference>
<dbReference type="PANTHER" id="PTHR46980">
    <property type="entry name" value="TRICALBIN-1-RELATED"/>
    <property type="match status" value="1"/>
</dbReference>
<dbReference type="SMART" id="SM00239">
    <property type="entry name" value="C2"/>
    <property type="match status" value="5"/>
</dbReference>
<dbReference type="GO" id="GO:0008289">
    <property type="term" value="F:lipid binding"/>
    <property type="evidence" value="ECO:0007669"/>
    <property type="project" value="UniProtKB-KW"/>
</dbReference>
<dbReference type="InterPro" id="IPR017147">
    <property type="entry name" value="Tricalbin"/>
</dbReference>
<keyword evidence="7 12" id="KW-1133">Transmembrane helix</keyword>
<evidence type="ECO:0000256" key="6">
    <source>
        <dbReference type="ARBA" id="ARBA00022824"/>
    </source>
</evidence>
<feature type="compositionally biased region" description="Low complexity" evidence="11">
    <location>
        <begin position="951"/>
        <end position="962"/>
    </location>
</feature>
<feature type="compositionally biased region" description="Basic and acidic residues" evidence="11">
    <location>
        <begin position="60"/>
        <end position="79"/>
    </location>
</feature>
<feature type="transmembrane region" description="Helical" evidence="12">
    <location>
        <begin position="201"/>
        <end position="218"/>
    </location>
</feature>
<dbReference type="PANTHER" id="PTHR46980:SF2">
    <property type="entry name" value="TRICALBIN-1-RELATED"/>
    <property type="match status" value="1"/>
</dbReference>
<feature type="compositionally biased region" description="Basic and acidic residues" evidence="11">
    <location>
        <begin position="26"/>
        <end position="47"/>
    </location>
</feature>
<feature type="domain" description="SMP-LTD" evidence="14">
    <location>
        <begin position="243"/>
        <end position="448"/>
    </location>
</feature>
<dbReference type="CDD" id="cd04044">
    <property type="entry name" value="C2A_Tricalbin-like"/>
    <property type="match status" value="1"/>
</dbReference>
<evidence type="ECO:0000256" key="5">
    <source>
        <dbReference type="ARBA" id="ARBA00022737"/>
    </source>
</evidence>
<keyword evidence="2" id="KW-0813">Transport</keyword>
<dbReference type="CDD" id="cd21678">
    <property type="entry name" value="SMP_TCB"/>
    <property type="match status" value="1"/>
</dbReference>
<comment type="subcellular location">
    <subcellularLocation>
        <location evidence="1">Endoplasmic reticulum membrane</location>
    </subcellularLocation>
</comment>
<dbReference type="InterPro" id="IPR000008">
    <property type="entry name" value="C2_dom"/>
</dbReference>
<dbReference type="GO" id="GO:0005789">
    <property type="term" value="C:endoplasmic reticulum membrane"/>
    <property type="evidence" value="ECO:0007669"/>
    <property type="project" value="UniProtKB-SubCell"/>
</dbReference>
<dbReference type="CDD" id="cd04040">
    <property type="entry name" value="C2D_Tricalbin-like"/>
    <property type="match status" value="1"/>
</dbReference>
<gene>
    <name evidence="15" type="ORF">D9619_003472</name>
</gene>
<dbReference type="CDD" id="cd04052">
    <property type="entry name" value="C2B_Tricalbin-like"/>
    <property type="match status" value="1"/>
</dbReference>
<dbReference type="Pfam" id="PF25669">
    <property type="entry name" value="SMP_MUG190-like"/>
    <property type="match status" value="1"/>
</dbReference>
<dbReference type="InterPro" id="IPR052455">
    <property type="entry name" value="Tricalbin_domain"/>
</dbReference>
<evidence type="ECO:0000259" key="14">
    <source>
        <dbReference type="PROSITE" id="PS51847"/>
    </source>
</evidence>
<proteinExistence type="predicted"/>
<dbReference type="InterPro" id="IPR031468">
    <property type="entry name" value="SMP_LBD"/>
</dbReference>
<dbReference type="InterPro" id="IPR037765">
    <property type="entry name" value="C2B_Tricalbin"/>
</dbReference>
<name>A0A8H5AWX0_9AGAR</name>
<feature type="compositionally biased region" description="Polar residues" evidence="11">
    <location>
        <begin position="1312"/>
        <end position="1322"/>
    </location>
</feature>
<keyword evidence="8" id="KW-0445">Lipid transport</keyword>
<dbReference type="InterPro" id="IPR056910">
    <property type="entry name" value="TCB1-3_C2"/>
</dbReference>
<feature type="transmembrane region" description="Helical" evidence="12">
    <location>
        <begin position="178"/>
        <end position="195"/>
    </location>
</feature>
<dbReference type="CDD" id="cd04045">
    <property type="entry name" value="C2C_Tricalbin-like"/>
    <property type="match status" value="1"/>
</dbReference>
<feature type="compositionally biased region" description="Polar residues" evidence="11">
    <location>
        <begin position="12"/>
        <end position="23"/>
    </location>
</feature>
<feature type="domain" description="C2" evidence="13">
    <location>
        <begin position="722"/>
        <end position="842"/>
    </location>
</feature>
<dbReference type="GO" id="GO:0061817">
    <property type="term" value="P:endoplasmic reticulum-plasma membrane tethering"/>
    <property type="evidence" value="ECO:0007669"/>
    <property type="project" value="InterPro"/>
</dbReference>
<dbReference type="PIRSF" id="PIRSF037232">
    <property type="entry name" value="Tricalbin"/>
    <property type="match status" value="1"/>
</dbReference>
<evidence type="ECO:0000256" key="8">
    <source>
        <dbReference type="ARBA" id="ARBA00023055"/>
    </source>
</evidence>
<protein>
    <recommendedName>
        <fullName evidence="17">Tricalbin</fullName>
    </recommendedName>
</protein>
<evidence type="ECO:0008006" key="17">
    <source>
        <dbReference type="Google" id="ProtNLM"/>
    </source>
</evidence>
<dbReference type="PROSITE" id="PS50004">
    <property type="entry name" value="C2"/>
    <property type="match status" value="5"/>
</dbReference>
<keyword evidence="10 12" id="KW-0472">Membrane</keyword>
<feature type="domain" description="C2" evidence="13">
    <location>
        <begin position="1329"/>
        <end position="1443"/>
    </location>
</feature>
<comment type="caution">
    <text evidence="15">The sequence shown here is derived from an EMBL/GenBank/DDBJ whole genome shotgun (WGS) entry which is preliminary data.</text>
</comment>
<dbReference type="Proteomes" id="UP000567179">
    <property type="component" value="Unassembled WGS sequence"/>
</dbReference>
<evidence type="ECO:0000256" key="12">
    <source>
        <dbReference type="SAM" id="Phobius"/>
    </source>
</evidence>
<dbReference type="EMBL" id="JAACJJ010000056">
    <property type="protein sequence ID" value="KAF5312420.1"/>
    <property type="molecule type" value="Genomic_DNA"/>
</dbReference>
<dbReference type="InterPro" id="IPR037762">
    <property type="entry name" value="C2C_Tricalbin"/>
</dbReference>
<dbReference type="Gene3D" id="2.60.40.150">
    <property type="entry name" value="C2 domain"/>
    <property type="match status" value="5"/>
</dbReference>
<dbReference type="SUPFAM" id="SSF49562">
    <property type="entry name" value="C2 domain (Calcium/lipid-binding domain, CaLB)"/>
    <property type="match status" value="5"/>
</dbReference>
<reference evidence="15 16" key="1">
    <citation type="journal article" date="2020" name="ISME J.">
        <title>Uncovering the hidden diversity of litter-decomposition mechanisms in mushroom-forming fungi.</title>
        <authorList>
            <person name="Floudas D."/>
            <person name="Bentzer J."/>
            <person name="Ahren D."/>
            <person name="Johansson T."/>
            <person name="Persson P."/>
            <person name="Tunlid A."/>
        </authorList>
    </citation>
    <scope>NUCLEOTIDE SEQUENCE [LARGE SCALE GENOMIC DNA]</scope>
    <source>
        <strain evidence="15 16">CBS 101986</strain>
    </source>
</reference>
<keyword evidence="9" id="KW-0446">Lipid-binding</keyword>
<feature type="domain" description="C2" evidence="13">
    <location>
        <begin position="583"/>
        <end position="705"/>
    </location>
</feature>
<evidence type="ECO:0000256" key="3">
    <source>
        <dbReference type="ARBA" id="ARBA00022553"/>
    </source>
</evidence>
<dbReference type="GO" id="GO:0071944">
    <property type="term" value="C:cell periphery"/>
    <property type="evidence" value="ECO:0007669"/>
    <property type="project" value="UniProtKB-ARBA"/>
</dbReference>
<keyword evidence="4 12" id="KW-0812">Transmembrane</keyword>
<feature type="region of interest" description="Disordered" evidence="11">
    <location>
        <begin position="1"/>
        <end position="82"/>
    </location>
</feature>
<evidence type="ECO:0000259" key="13">
    <source>
        <dbReference type="PROSITE" id="PS50004"/>
    </source>
</evidence>
<evidence type="ECO:0000313" key="16">
    <source>
        <dbReference type="Proteomes" id="UP000567179"/>
    </source>
</evidence>